<gene>
    <name evidence="3" type="ORF">SAMN04515671_2301</name>
</gene>
<dbReference type="OrthoDB" id="5196864at2"/>
<reference evidence="3 4" key="1">
    <citation type="submission" date="2016-10" db="EMBL/GenBank/DDBJ databases">
        <authorList>
            <person name="de Groot N.N."/>
        </authorList>
    </citation>
    <scope>NUCLEOTIDE SEQUENCE [LARGE SCALE GENOMIC DNA]</scope>
    <source>
        <strain evidence="4">P4-7,KCTC 19426,CECT 7604</strain>
    </source>
</reference>
<evidence type="ECO:0000256" key="1">
    <source>
        <dbReference type="SAM" id="MobiDB-lite"/>
    </source>
</evidence>
<sequence>MQITIAAALGVALLITGCTSTGGTPSPGTSSVSSPAGSTVGRSTAASPSSQVSSNPAPGTTSSAPGSRLAGSSAGSSAATGSSAAGSGTSSSGRGSSGLDAQSTRWFDTLCTGFLPLADLSKLGDTVSAAKDLKTAQQEVVTLFSRAGASFTDTAKSLAGLPAPTIQGGAQVAAKVQPVLVKLGSTLTAAAREVAAVDVTTNPTELQTVLTDTATQISTMSSAVNLDSVTASPQAQTAIEAIPSCQKLSQLGT</sequence>
<evidence type="ECO:0000256" key="2">
    <source>
        <dbReference type="SAM" id="SignalP"/>
    </source>
</evidence>
<evidence type="ECO:0000313" key="4">
    <source>
        <dbReference type="Proteomes" id="UP000198741"/>
    </source>
</evidence>
<name>A0A1H0NBJ6_9ACTN</name>
<dbReference type="RefSeq" id="WP_090476064.1">
    <property type="nucleotide sequence ID" value="NZ_LT629710.1"/>
</dbReference>
<dbReference type="AlphaFoldDB" id="A0A1H0NBJ6"/>
<organism evidence="3 4">
    <name type="scientific">Nakamurella panacisegetis</name>
    <dbReference type="NCBI Taxonomy" id="1090615"/>
    <lineage>
        <taxon>Bacteria</taxon>
        <taxon>Bacillati</taxon>
        <taxon>Actinomycetota</taxon>
        <taxon>Actinomycetes</taxon>
        <taxon>Nakamurellales</taxon>
        <taxon>Nakamurellaceae</taxon>
        <taxon>Nakamurella</taxon>
    </lineage>
</organism>
<keyword evidence="2" id="KW-0732">Signal</keyword>
<proteinExistence type="predicted"/>
<keyword evidence="4" id="KW-1185">Reference proteome</keyword>
<feature type="chain" id="PRO_5038598330" description="Lipoprotein" evidence="2">
    <location>
        <begin position="23"/>
        <end position="253"/>
    </location>
</feature>
<dbReference type="STRING" id="1090615.SAMN04515671_2301"/>
<feature type="region of interest" description="Disordered" evidence="1">
    <location>
        <begin position="21"/>
        <end position="99"/>
    </location>
</feature>
<evidence type="ECO:0008006" key="5">
    <source>
        <dbReference type="Google" id="ProtNLM"/>
    </source>
</evidence>
<dbReference type="EMBL" id="LT629710">
    <property type="protein sequence ID" value="SDO90144.1"/>
    <property type="molecule type" value="Genomic_DNA"/>
</dbReference>
<protein>
    <recommendedName>
        <fullName evidence="5">Lipoprotein</fullName>
    </recommendedName>
</protein>
<evidence type="ECO:0000313" key="3">
    <source>
        <dbReference type="EMBL" id="SDO90144.1"/>
    </source>
</evidence>
<accession>A0A1H0NBJ6</accession>
<feature type="signal peptide" evidence="2">
    <location>
        <begin position="1"/>
        <end position="22"/>
    </location>
</feature>
<dbReference type="Proteomes" id="UP000198741">
    <property type="component" value="Chromosome I"/>
</dbReference>